<organism evidence="2 3">
    <name type="scientific">Emiliania huxleyi (strain CCMP1516)</name>
    <dbReference type="NCBI Taxonomy" id="280463"/>
    <lineage>
        <taxon>Eukaryota</taxon>
        <taxon>Haptista</taxon>
        <taxon>Haptophyta</taxon>
        <taxon>Prymnesiophyceae</taxon>
        <taxon>Isochrysidales</taxon>
        <taxon>Noelaerhabdaceae</taxon>
        <taxon>Emiliania</taxon>
    </lineage>
</organism>
<keyword evidence="3" id="KW-1185">Reference proteome</keyword>
<dbReference type="KEGG" id="ehx:EMIHUDRAFT_437653"/>
<feature type="region of interest" description="Disordered" evidence="1">
    <location>
        <begin position="525"/>
        <end position="545"/>
    </location>
</feature>
<dbReference type="PaxDb" id="2903-EOD11424"/>
<evidence type="ECO:0008006" key="4">
    <source>
        <dbReference type="Google" id="ProtNLM"/>
    </source>
</evidence>
<evidence type="ECO:0000313" key="3">
    <source>
        <dbReference type="Proteomes" id="UP000013827"/>
    </source>
</evidence>
<dbReference type="RefSeq" id="XP_005763853.1">
    <property type="nucleotide sequence ID" value="XM_005763796.1"/>
</dbReference>
<accession>A0A0D3IJI9</accession>
<dbReference type="EnsemblProtists" id="EOD11424">
    <property type="protein sequence ID" value="EOD11424"/>
    <property type="gene ID" value="EMIHUDRAFT_437653"/>
</dbReference>
<proteinExistence type="predicted"/>
<reference evidence="2" key="2">
    <citation type="submission" date="2024-10" db="UniProtKB">
        <authorList>
            <consortium name="EnsemblProtists"/>
        </authorList>
    </citation>
    <scope>IDENTIFICATION</scope>
</reference>
<reference evidence="3" key="1">
    <citation type="journal article" date="2013" name="Nature">
        <title>Pan genome of the phytoplankton Emiliania underpins its global distribution.</title>
        <authorList>
            <person name="Read B.A."/>
            <person name="Kegel J."/>
            <person name="Klute M.J."/>
            <person name="Kuo A."/>
            <person name="Lefebvre S.C."/>
            <person name="Maumus F."/>
            <person name="Mayer C."/>
            <person name="Miller J."/>
            <person name="Monier A."/>
            <person name="Salamov A."/>
            <person name="Young J."/>
            <person name="Aguilar M."/>
            <person name="Claverie J.M."/>
            <person name="Frickenhaus S."/>
            <person name="Gonzalez K."/>
            <person name="Herman E.K."/>
            <person name="Lin Y.C."/>
            <person name="Napier J."/>
            <person name="Ogata H."/>
            <person name="Sarno A.F."/>
            <person name="Shmutz J."/>
            <person name="Schroeder D."/>
            <person name="de Vargas C."/>
            <person name="Verret F."/>
            <person name="von Dassow P."/>
            <person name="Valentin K."/>
            <person name="Van de Peer Y."/>
            <person name="Wheeler G."/>
            <person name="Dacks J.B."/>
            <person name="Delwiche C.F."/>
            <person name="Dyhrman S.T."/>
            <person name="Glockner G."/>
            <person name="John U."/>
            <person name="Richards T."/>
            <person name="Worden A.Z."/>
            <person name="Zhang X."/>
            <person name="Grigoriev I.V."/>
            <person name="Allen A.E."/>
            <person name="Bidle K."/>
            <person name="Borodovsky M."/>
            <person name="Bowler C."/>
            <person name="Brownlee C."/>
            <person name="Cock J.M."/>
            <person name="Elias M."/>
            <person name="Gladyshev V.N."/>
            <person name="Groth M."/>
            <person name="Guda C."/>
            <person name="Hadaegh A."/>
            <person name="Iglesias-Rodriguez M.D."/>
            <person name="Jenkins J."/>
            <person name="Jones B.M."/>
            <person name="Lawson T."/>
            <person name="Leese F."/>
            <person name="Lindquist E."/>
            <person name="Lobanov A."/>
            <person name="Lomsadze A."/>
            <person name="Malik S.B."/>
            <person name="Marsh M.E."/>
            <person name="Mackinder L."/>
            <person name="Mock T."/>
            <person name="Mueller-Roeber B."/>
            <person name="Pagarete A."/>
            <person name="Parker M."/>
            <person name="Probert I."/>
            <person name="Quesneville H."/>
            <person name="Raines C."/>
            <person name="Rensing S.A."/>
            <person name="Riano-Pachon D.M."/>
            <person name="Richier S."/>
            <person name="Rokitta S."/>
            <person name="Shiraiwa Y."/>
            <person name="Soanes D.M."/>
            <person name="van der Giezen M."/>
            <person name="Wahlund T.M."/>
            <person name="Williams B."/>
            <person name="Wilson W."/>
            <person name="Wolfe G."/>
            <person name="Wurch L.L."/>
        </authorList>
    </citation>
    <scope>NUCLEOTIDE SEQUENCE</scope>
</reference>
<evidence type="ECO:0000313" key="2">
    <source>
        <dbReference type="EnsemblProtists" id="EOD11424"/>
    </source>
</evidence>
<evidence type="ECO:0000256" key="1">
    <source>
        <dbReference type="SAM" id="MobiDB-lite"/>
    </source>
</evidence>
<name>A0A0D3IJI9_EMIH1</name>
<dbReference type="AlphaFoldDB" id="A0A0D3IJI9"/>
<dbReference type="HOGENOM" id="CLU_506649_0_0_1"/>
<protein>
    <recommendedName>
        <fullName evidence="4">Alpha-1,6-mannosyl-glycoprotein 6-beta-N-acetylglucosaminyltransferase</fullName>
    </recommendedName>
</protein>
<dbReference type="GeneID" id="17257505"/>
<sequence length="647" mass="69530">MLGLFALTPSLPVPVPTSETAQPLLSSDLPALHSRNIQAGQFAPGEPVPVYDFAPGEPVPVYRYSQGQGEPVPMYQFAQGQGEPVPVYQYSSGMAAQPYANQHWAEVLPGTVAPQGAPAGYFYDGAPSAEPLRYDSGYGMPYSQPALDEQCESDCADALSKATGACLLVPTPLIAIVAPICYLAVAEAQAHCDRCPEIMCYSMAPGRTVYKNWWGLFGSPDEEPFFPFANPGLDYECKNDWADMLPDWGGREALEGICDMCEPVFDKYGSGRGRSLLLDNLHMGLISTSVDTAVDTKVDVGKDTAAKALDEMSPETIRALGGRKGLTSLDEAKVGLVAEQAKLHAQDKLRQGAVQAAASATGLDADTVGWLGSSVGALDYACDCGWTEDYACPSAEQPGRKGWAQDASTQCYKYCCEGVGSQLKSLEEIRAEVGLDDETVAKGLGSVADAVSGDDDQGYGSEHWQQGSGYAMQQPFQPQQQQQWQQWQQQQWQQQQQQWQQQAPPPAQYLNERPQQQYQQPLPAQQYGPAADTYAQTQQGYTPPSAHRRKFWQLGDAGQGCDAVCAASGSAECDVATLRGDEADEEYEVEGIAKNLLGQRCASSSGSSPSFAPAIDAAGGCLYANHGGRSCTVTSASHRRFCPCVVY</sequence>
<dbReference type="Proteomes" id="UP000013827">
    <property type="component" value="Unassembled WGS sequence"/>
</dbReference>